<sequence>MAVLSSNEKDVELIDSFNSERAIFHSGLAASVDGSTGTRHSCGRTLFNPFSYAVDSDGKGRCIIELRPLGPICPVVKDRPFKFKFQLIL</sequence>
<dbReference type="EMBL" id="JBJKFK010007587">
    <property type="protein sequence ID" value="KAL3307344.1"/>
    <property type="molecule type" value="Genomic_DNA"/>
</dbReference>
<keyword evidence="2" id="KW-1185">Reference proteome</keyword>
<protein>
    <submittedName>
        <fullName evidence="1">Uncharacterized protein</fullName>
    </submittedName>
</protein>
<comment type="caution">
    <text evidence="1">The sequence shown here is derived from an EMBL/GenBank/DDBJ whole genome shotgun (WGS) entry which is preliminary data.</text>
</comment>
<dbReference type="Proteomes" id="UP001626550">
    <property type="component" value="Unassembled WGS sequence"/>
</dbReference>
<organism evidence="1 2">
    <name type="scientific">Cichlidogyrus casuarinus</name>
    <dbReference type="NCBI Taxonomy" id="1844966"/>
    <lineage>
        <taxon>Eukaryota</taxon>
        <taxon>Metazoa</taxon>
        <taxon>Spiralia</taxon>
        <taxon>Lophotrochozoa</taxon>
        <taxon>Platyhelminthes</taxon>
        <taxon>Monogenea</taxon>
        <taxon>Monopisthocotylea</taxon>
        <taxon>Dactylogyridea</taxon>
        <taxon>Ancyrocephalidae</taxon>
        <taxon>Cichlidogyrus</taxon>
    </lineage>
</organism>
<dbReference type="AlphaFoldDB" id="A0ABD2PJK6"/>
<evidence type="ECO:0000313" key="1">
    <source>
        <dbReference type="EMBL" id="KAL3307344.1"/>
    </source>
</evidence>
<name>A0ABD2PJK6_9PLAT</name>
<gene>
    <name evidence="1" type="ORF">Ciccas_014145</name>
</gene>
<proteinExistence type="predicted"/>
<accession>A0ABD2PJK6</accession>
<evidence type="ECO:0000313" key="2">
    <source>
        <dbReference type="Proteomes" id="UP001626550"/>
    </source>
</evidence>
<reference evidence="1 2" key="1">
    <citation type="submission" date="2024-11" db="EMBL/GenBank/DDBJ databases">
        <title>Adaptive evolution of stress response genes in parasites aligns with host niche diversity.</title>
        <authorList>
            <person name="Hahn C."/>
            <person name="Resl P."/>
        </authorList>
    </citation>
    <scope>NUCLEOTIDE SEQUENCE [LARGE SCALE GENOMIC DNA]</scope>
    <source>
        <strain evidence="1">EGGRZ-B1_66</strain>
        <tissue evidence="1">Body</tissue>
    </source>
</reference>